<reference evidence="2" key="1">
    <citation type="journal article" date="2020" name="Cell">
        <title>Large-Scale Comparative Analyses of Tick Genomes Elucidate Their Genetic Diversity and Vector Capacities.</title>
        <authorList>
            <consortium name="Tick Genome and Microbiome Consortium (TIGMIC)"/>
            <person name="Jia N."/>
            <person name="Wang J."/>
            <person name="Shi W."/>
            <person name="Du L."/>
            <person name="Sun Y."/>
            <person name="Zhan W."/>
            <person name="Jiang J.F."/>
            <person name="Wang Q."/>
            <person name="Zhang B."/>
            <person name="Ji P."/>
            <person name="Bell-Sakyi L."/>
            <person name="Cui X.M."/>
            <person name="Yuan T.T."/>
            <person name="Jiang B.G."/>
            <person name="Yang W.F."/>
            <person name="Lam T.T."/>
            <person name="Chang Q.C."/>
            <person name="Ding S.J."/>
            <person name="Wang X.J."/>
            <person name="Zhu J.G."/>
            <person name="Ruan X.D."/>
            <person name="Zhao L."/>
            <person name="Wei J.T."/>
            <person name="Ye R.Z."/>
            <person name="Que T.C."/>
            <person name="Du C.H."/>
            <person name="Zhou Y.H."/>
            <person name="Cheng J.X."/>
            <person name="Dai P.F."/>
            <person name="Guo W.B."/>
            <person name="Han X.H."/>
            <person name="Huang E.J."/>
            <person name="Li L.F."/>
            <person name="Wei W."/>
            <person name="Gao Y.C."/>
            <person name="Liu J.Z."/>
            <person name="Shao H.Z."/>
            <person name="Wang X."/>
            <person name="Wang C.C."/>
            <person name="Yang T.C."/>
            <person name="Huo Q.B."/>
            <person name="Li W."/>
            <person name="Chen H.Y."/>
            <person name="Chen S.E."/>
            <person name="Zhou L.G."/>
            <person name="Ni X.B."/>
            <person name="Tian J.H."/>
            <person name="Sheng Y."/>
            <person name="Liu T."/>
            <person name="Pan Y.S."/>
            <person name="Xia L.Y."/>
            <person name="Li J."/>
            <person name="Zhao F."/>
            <person name="Cao W.C."/>
        </authorList>
    </citation>
    <scope>NUCLEOTIDE SEQUENCE</scope>
    <source>
        <strain evidence="2">Rmic-2018</strain>
    </source>
</reference>
<dbReference type="EMBL" id="JABSTU010000006">
    <property type="protein sequence ID" value="KAH8029054.1"/>
    <property type="molecule type" value="Genomic_DNA"/>
</dbReference>
<sequence>MENMEKETRELRQQLAKARKQIKKSTRKIQELQQTLNEILKGMGGHATETPSSGASSSHGAAHERDTTSVVGDGDTDMGCGGEYEAPAAVGFRRKSPSDSQHFEGAEYHMQEPKRARPAGRKIDVIKEMVDKLTNQTERLFETLLIRLNESDAERNAQYAAVNNQLAAVNKRIEYLERGTAQLQQQGQGHDELGGNASTILNRSNNVKTTHTEKGGTHEQSRSPNAFE</sequence>
<organism evidence="2 3">
    <name type="scientific">Rhipicephalus microplus</name>
    <name type="common">Cattle tick</name>
    <name type="synonym">Boophilus microplus</name>
    <dbReference type="NCBI Taxonomy" id="6941"/>
    <lineage>
        <taxon>Eukaryota</taxon>
        <taxon>Metazoa</taxon>
        <taxon>Ecdysozoa</taxon>
        <taxon>Arthropoda</taxon>
        <taxon>Chelicerata</taxon>
        <taxon>Arachnida</taxon>
        <taxon>Acari</taxon>
        <taxon>Parasitiformes</taxon>
        <taxon>Ixodida</taxon>
        <taxon>Ixodoidea</taxon>
        <taxon>Ixodidae</taxon>
        <taxon>Rhipicephalinae</taxon>
        <taxon>Rhipicephalus</taxon>
        <taxon>Boophilus</taxon>
    </lineage>
</organism>
<name>A0A9J6E3W2_RHIMP</name>
<feature type="compositionally biased region" description="Basic and acidic residues" evidence="1">
    <location>
        <begin position="210"/>
        <end position="221"/>
    </location>
</feature>
<feature type="region of interest" description="Disordered" evidence="1">
    <location>
        <begin position="1"/>
        <end position="75"/>
    </location>
</feature>
<evidence type="ECO:0000313" key="2">
    <source>
        <dbReference type="EMBL" id="KAH8029054.1"/>
    </source>
</evidence>
<feature type="compositionally biased region" description="Polar residues" evidence="1">
    <location>
        <begin position="196"/>
        <end position="209"/>
    </location>
</feature>
<proteinExistence type="predicted"/>
<dbReference type="AlphaFoldDB" id="A0A9J6E3W2"/>
<accession>A0A9J6E3W2</accession>
<gene>
    <name evidence="2" type="ORF">HPB51_022222</name>
</gene>
<reference evidence="2" key="2">
    <citation type="submission" date="2021-09" db="EMBL/GenBank/DDBJ databases">
        <authorList>
            <person name="Jia N."/>
            <person name="Wang J."/>
            <person name="Shi W."/>
            <person name="Du L."/>
            <person name="Sun Y."/>
            <person name="Zhan W."/>
            <person name="Jiang J."/>
            <person name="Wang Q."/>
            <person name="Zhang B."/>
            <person name="Ji P."/>
            <person name="Sakyi L.B."/>
            <person name="Cui X."/>
            <person name="Yuan T."/>
            <person name="Jiang B."/>
            <person name="Yang W."/>
            <person name="Lam T.T.-Y."/>
            <person name="Chang Q."/>
            <person name="Ding S."/>
            <person name="Wang X."/>
            <person name="Zhu J."/>
            <person name="Ruan X."/>
            <person name="Zhao L."/>
            <person name="Wei J."/>
            <person name="Que T."/>
            <person name="Du C."/>
            <person name="Cheng J."/>
            <person name="Dai P."/>
            <person name="Han X."/>
            <person name="Huang E."/>
            <person name="Gao Y."/>
            <person name="Liu J."/>
            <person name="Shao H."/>
            <person name="Ye R."/>
            <person name="Li L."/>
            <person name="Wei W."/>
            <person name="Wang X."/>
            <person name="Wang C."/>
            <person name="Huo Q."/>
            <person name="Li W."/>
            <person name="Guo W."/>
            <person name="Chen H."/>
            <person name="Chen S."/>
            <person name="Zhou L."/>
            <person name="Zhou L."/>
            <person name="Ni X."/>
            <person name="Tian J."/>
            <person name="Zhou Y."/>
            <person name="Sheng Y."/>
            <person name="Liu T."/>
            <person name="Pan Y."/>
            <person name="Xia L."/>
            <person name="Li J."/>
            <person name="Zhao F."/>
            <person name="Cao W."/>
        </authorList>
    </citation>
    <scope>NUCLEOTIDE SEQUENCE</scope>
    <source>
        <strain evidence="2">Rmic-2018</strain>
        <tissue evidence="2">Larvae</tissue>
    </source>
</reference>
<evidence type="ECO:0000256" key="1">
    <source>
        <dbReference type="SAM" id="MobiDB-lite"/>
    </source>
</evidence>
<protein>
    <submittedName>
        <fullName evidence="2">Uncharacterized protein</fullName>
    </submittedName>
</protein>
<feature type="compositionally biased region" description="Basic residues" evidence="1">
    <location>
        <begin position="17"/>
        <end position="27"/>
    </location>
</feature>
<evidence type="ECO:0000313" key="3">
    <source>
        <dbReference type="Proteomes" id="UP000821866"/>
    </source>
</evidence>
<dbReference type="VEuPathDB" id="VectorBase:LOC119177799"/>
<dbReference type="Proteomes" id="UP000821866">
    <property type="component" value="Chromosome 4"/>
</dbReference>
<keyword evidence="3" id="KW-1185">Reference proteome</keyword>
<feature type="region of interest" description="Disordered" evidence="1">
    <location>
        <begin position="184"/>
        <end position="228"/>
    </location>
</feature>
<feature type="compositionally biased region" description="Basic and acidic residues" evidence="1">
    <location>
        <begin position="1"/>
        <end position="12"/>
    </location>
</feature>
<comment type="caution">
    <text evidence="2">The sequence shown here is derived from an EMBL/GenBank/DDBJ whole genome shotgun (WGS) entry which is preliminary data.</text>
</comment>